<comment type="caution">
    <text evidence="10">Lacks conserved residue(s) required for the propagation of feature annotation.</text>
</comment>
<keyword evidence="9 10" id="KW-0961">Cell wall biogenesis/degradation</keyword>
<keyword evidence="7 10" id="KW-0472">Membrane</keyword>
<dbReference type="CDD" id="cd03785">
    <property type="entry name" value="GT28_MurG"/>
    <property type="match status" value="1"/>
</dbReference>
<gene>
    <name evidence="10" type="primary">murG</name>
    <name evidence="13" type="ORF">L2716_12870</name>
</gene>
<dbReference type="NCBIfam" id="TIGR01133">
    <property type="entry name" value="murG"/>
    <property type="match status" value="1"/>
</dbReference>
<dbReference type="SUPFAM" id="SSF53756">
    <property type="entry name" value="UDP-Glycosyltransferase/glycogen phosphorylase"/>
    <property type="match status" value="1"/>
</dbReference>
<comment type="caution">
    <text evidence="13">The sequence shown here is derived from an EMBL/GenBank/DDBJ whole genome shotgun (WGS) entry which is preliminary data.</text>
</comment>
<accession>A0ABS9H4A5</accession>
<dbReference type="PANTHER" id="PTHR21015">
    <property type="entry name" value="UDP-N-ACETYLGLUCOSAMINE--N-ACETYLMURAMYL-(PENTAPEPTIDE) PYROPHOSPHORYL-UNDECAPRENOL N-ACETYLGLUCOSAMINE TRANSFERASE 1"/>
    <property type="match status" value="1"/>
</dbReference>
<dbReference type="HAMAP" id="MF_00033">
    <property type="entry name" value="MurG"/>
    <property type="match status" value="1"/>
</dbReference>
<dbReference type="PANTHER" id="PTHR21015:SF27">
    <property type="entry name" value="UDP-N-ACETYLGLUCOSAMINE--N-ACETYLMURAMYL-(PENTAPEPTIDE) PYROPHOSPHORYL-UNDECAPRENOL N-ACETYLGLUCOSAMINE TRANSFERASE"/>
    <property type="match status" value="1"/>
</dbReference>
<evidence type="ECO:0000256" key="2">
    <source>
        <dbReference type="ARBA" id="ARBA00022618"/>
    </source>
</evidence>
<proteinExistence type="inferred from homology"/>
<comment type="pathway">
    <text evidence="10">Cell wall biogenesis; peptidoglycan biosynthesis.</text>
</comment>
<keyword evidence="2 10" id="KW-0132">Cell division</keyword>
<evidence type="ECO:0000256" key="4">
    <source>
        <dbReference type="ARBA" id="ARBA00022679"/>
    </source>
</evidence>
<name>A0ABS9H4A5_9BACL</name>
<keyword evidence="5 10" id="KW-0133">Cell shape</keyword>
<keyword evidence="6 10" id="KW-0573">Peptidoglycan synthesis</keyword>
<keyword evidence="14" id="KW-1185">Reference proteome</keyword>
<keyword evidence="4 10" id="KW-0808">Transferase</keyword>
<evidence type="ECO:0000256" key="3">
    <source>
        <dbReference type="ARBA" id="ARBA00022676"/>
    </source>
</evidence>
<dbReference type="NCBIfam" id="NF009102">
    <property type="entry name" value="PRK12446.1"/>
    <property type="match status" value="1"/>
</dbReference>
<dbReference type="InterPro" id="IPR004276">
    <property type="entry name" value="GlycoTrans_28_N"/>
</dbReference>
<sequence length="355" mass="40375">MKRILLTGGGSTGHVAVNLALIPHLKRNNWEIHYIGSHNGIERELIEPLEDVQYYPISTGKLRRYFDVNNFKDPFKVIKGIGQAYRILRKVKPDIVFSKGGFVSVPVMLASKLNRTPSITHESDMSPGLANKISMPFASKICVTFPETLKHLPEDKGVLLGSIVREELHEGTRRKGLHFCDFTETKPVILVMGGSQGAKHVNETIRKLAPKLTQKYQIVHLCGKGKVDDSMNIRGYRQFEYVKEELPDILAMTDLVVTRAGSNSIYEFLDLEIPMILIPLPLSQSRGDQIQNAESFEKQGFAEVIQEDDLTEEGLEDLIEKTYENRSKYRKNMQRSEQSNPLEKLYGLLEEYSRR</sequence>
<evidence type="ECO:0000313" key="13">
    <source>
        <dbReference type="EMBL" id="MCF6138623.1"/>
    </source>
</evidence>
<evidence type="ECO:0000256" key="7">
    <source>
        <dbReference type="ARBA" id="ARBA00023136"/>
    </source>
</evidence>
<keyword evidence="8 10" id="KW-0131">Cell cycle</keyword>
<protein>
    <recommendedName>
        <fullName evidence="10">UDP-N-acetylglucosamine--N-acetylmuramyl-(pentapeptide) pyrophosphoryl-undecaprenol N-acetylglucosamine transferase</fullName>
        <ecNumber evidence="10">2.4.1.227</ecNumber>
    </recommendedName>
    <alternativeName>
        <fullName evidence="10">Undecaprenyl-PP-MurNAc-pentapeptide-UDPGlcNAc GlcNAc transferase</fullName>
    </alternativeName>
</protein>
<feature type="binding site" evidence="10">
    <location>
        <position position="195"/>
    </location>
    <ligand>
        <name>UDP-N-acetyl-alpha-D-glucosamine</name>
        <dbReference type="ChEBI" id="CHEBI:57705"/>
    </ligand>
</feature>
<dbReference type="InterPro" id="IPR006009">
    <property type="entry name" value="GlcNAc_MurG"/>
</dbReference>
<organism evidence="13 14">
    <name type="scientific">Pseudalkalibacillus berkeleyi</name>
    <dbReference type="NCBI Taxonomy" id="1069813"/>
    <lineage>
        <taxon>Bacteria</taxon>
        <taxon>Bacillati</taxon>
        <taxon>Bacillota</taxon>
        <taxon>Bacilli</taxon>
        <taxon>Bacillales</taxon>
        <taxon>Fictibacillaceae</taxon>
        <taxon>Pseudalkalibacillus</taxon>
    </lineage>
</organism>
<evidence type="ECO:0000259" key="12">
    <source>
        <dbReference type="Pfam" id="PF04101"/>
    </source>
</evidence>
<dbReference type="Pfam" id="PF04101">
    <property type="entry name" value="Glyco_tran_28_C"/>
    <property type="match status" value="1"/>
</dbReference>
<dbReference type="Pfam" id="PF03033">
    <property type="entry name" value="Glyco_transf_28"/>
    <property type="match status" value="1"/>
</dbReference>
<dbReference type="RefSeq" id="WP_236335874.1">
    <property type="nucleotide sequence ID" value="NZ_JAKIJS010000001.1"/>
</dbReference>
<dbReference type="InterPro" id="IPR007235">
    <property type="entry name" value="Glyco_trans_28_C"/>
</dbReference>
<keyword evidence="1 10" id="KW-1003">Cell membrane</keyword>
<evidence type="ECO:0000313" key="14">
    <source>
        <dbReference type="Proteomes" id="UP001649381"/>
    </source>
</evidence>
<dbReference type="EC" id="2.4.1.227" evidence="10"/>
<dbReference type="Proteomes" id="UP001649381">
    <property type="component" value="Unassembled WGS sequence"/>
</dbReference>
<feature type="domain" description="Glycosyl transferase family 28 C-terminal" evidence="12">
    <location>
        <begin position="188"/>
        <end position="336"/>
    </location>
</feature>
<feature type="domain" description="Glycosyltransferase family 28 N-terminal" evidence="11">
    <location>
        <begin position="4"/>
        <end position="141"/>
    </location>
</feature>
<evidence type="ECO:0000256" key="8">
    <source>
        <dbReference type="ARBA" id="ARBA00023306"/>
    </source>
</evidence>
<evidence type="ECO:0000256" key="6">
    <source>
        <dbReference type="ARBA" id="ARBA00022984"/>
    </source>
</evidence>
<keyword evidence="3 10" id="KW-0328">Glycosyltransferase</keyword>
<evidence type="ECO:0000256" key="1">
    <source>
        <dbReference type="ARBA" id="ARBA00022475"/>
    </source>
</evidence>
<evidence type="ECO:0000256" key="9">
    <source>
        <dbReference type="ARBA" id="ARBA00023316"/>
    </source>
</evidence>
<evidence type="ECO:0000256" key="10">
    <source>
        <dbReference type="HAMAP-Rule" id="MF_00033"/>
    </source>
</evidence>
<feature type="binding site" evidence="10">
    <location>
        <position position="289"/>
    </location>
    <ligand>
        <name>UDP-N-acetyl-alpha-D-glucosamine</name>
        <dbReference type="ChEBI" id="CHEBI:57705"/>
    </ligand>
</feature>
<dbReference type="Gene3D" id="3.40.50.2000">
    <property type="entry name" value="Glycogen Phosphorylase B"/>
    <property type="match status" value="2"/>
</dbReference>
<comment type="similarity">
    <text evidence="10">Belongs to the glycosyltransferase 28 family. MurG subfamily.</text>
</comment>
<evidence type="ECO:0000259" key="11">
    <source>
        <dbReference type="Pfam" id="PF03033"/>
    </source>
</evidence>
<comment type="function">
    <text evidence="10">Cell wall formation. Catalyzes the transfer of a GlcNAc subunit on undecaprenyl-pyrophosphoryl-MurNAc-pentapeptide (lipid intermediate I) to form undecaprenyl-pyrophosphoryl-MurNAc-(pentapeptide)GlcNAc (lipid intermediate II).</text>
</comment>
<comment type="subcellular location">
    <subcellularLocation>
        <location evidence="10">Cell membrane</location>
        <topology evidence="10">Peripheral membrane protein</topology>
        <orientation evidence="10">Cytoplasmic side</orientation>
    </subcellularLocation>
</comment>
<reference evidence="13 14" key="1">
    <citation type="submission" date="2022-01" db="EMBL/GenBank/DDBJ databases">
        <title>Alkalihalobacillus sp. EGI L200015, a novel bacterium isolated from a salt lake sediment.</title>
        <authorList>
            <person name="Gao L."/>
            <person name="Fang B.-Z."/>
            <person name="Li W.-J."/>
        </authorList>
    </citation>
    <scope>NUCLEOTIDE SEQUENCE [LARGE SCALE GENOMIC DNA]</scope>
    <source>
        <strain evidence="13 14">KCTC 12718</strain>
    </source>
</reference>
<evidence type="ECO:0000256" key="5">
    <source>
        <dbReference type="ARBA" id="ARBA00022960"/>
    </source>
</evidence>
<comment type="catalytic activity">
    <reaction evidence="10">
        <text>di-trans,octa-cis-undecaprenyl diphospho-N-acetyl-alpha-D-muramoyl-L-alanyl-D-glutamyl-meso-2,6-diaminopimeloyl-D-alanyl-D-alanine + UDP-N-acetyl-alpha-D-glucosamine = di-trans,octa-cis-undecaprenyl diphospho-[N-acetyl-alpha-D-glucosaminyl-(1-&gt;4)]-N-acetyl-alpha-D-muramoyl-L-alanyl-D-glutamyl-meso-2,6-diaminopimeloyl-D-alanyl-D-alanine + UDP + H(+)</text>
        <dbReference type="Rhea" id="RHEA:31227"/>
        <dbReference type="ChEBI" id="CHEBI:15378"/>
        <dbReference type="ChEBI" id="CHEBI:57705"/>
        <dbReference type="ChEBI" id="CHEBI:58223"/>
        <dbReference type="ChEBI" id="CHEBI:61387"/>
        <dbReference type="ChEBI" id="CHEBI:61388"/>
        <dbReference type="EC" id="2.4.1.227"/>
    </reaction>
</comment>
<dbReference type="EMBL" id="JAKIJS010000001">
    <property type="protein sequence ID" value="MCF6138623.1"/>
    <property type="molecule type" value="Genomic_DNA"/>
</dbReference>
<feature type="binding site" evidence="10">
    <location>
        <position position="165"/>
    </location>
    <ligand>
        <name>UDP-N-acetyl-alpha-D-glucosamine</name>
        <dbReference type="ChEBI" id="CHEBI:57705"/>
    </ligand>
</feature>